<dbReference type="InterPro" id="IPR001650">
    <property type="entry name" value="Helicase_C-like"/>
</dbReference>
<dbReference type="EMBL" id="JACGWL010000011">
    <property type="protein sequence ID" value="KAK4391354.1"/>
    <property type="molecule type" value="Genomic_DNA"/>
</dbReference>
<comment type="caution">
    <text evidence="3">The sequence shown here is derived from an EMBL/GenBank/DDBJ whole genome shotgun (WGS) entry which is preliminary data.</text>
</comment>
<dbReference type="Proteomes" id="UP001289374">
    <property type="component" value="Unassembled WGS sequence"/>
</dbReference>
<dbReference type="SUPFAM" id="SSF52540">
    <property type="entry name" value="P-loop containing nucleoside triphosphate hydrolases"/>
    <property type="match status" value="1"/>
</dbReference>
<evidence type="ECO:0000259" key="1">
    <source>
        <dbReference type="PROSITE" id="PS51192"/>
    </source>
</evidence>
<sequence>MDPGGAGRGRVMGLAKIKWGGSGTGPESKTHFCRKLYSHPKPSPAPTVGVNHRSIHFTPSWTTANTTVRPIESVENGICKELSTLSLNGDEEQLITEKPAKDPRRIARKTAPCSAATSSATDACPSVRRILILNEWSFFSKSLIGYDRWRQKGDHVTNAKYTWMKRYQIDLCKKALEENIVVYLETGSGKTHIAVLLIYEMGHLIRKPQKNKCIFLAPSVALVQQLKLCYQLAYEDDDEEDVEEREGTRNMAGRDGVGPPCCLFSFPALLYLMILKIANNTKAKVIEKSIDFKVGIFCGSSKHLKSHHHREKEIEDYELDGECRTGILFNIGVDWESNVLVMTPEILLHNLSHCIIKIEFISLLIFDECHYAQLESNHPYAEIMKIFYKMDVAKLPRIFGMTASPKLGKGCPAKDSQLNYSKFVFFFPFIVSRGSLEGDTSIISSLSSTSQLSLASRKGGSIDGLEALLRAKVYSVEDKDELKKFVTSPKVNVYYYGSNENSNSSPHMIYTGKLEEIKHQCMLALRMNLVDPSILRSTKKLLQKLHCNLIFCLENLGLWGALQAIYGPLATVFEPATSTRTTGIAHLIGKQLLQATLFIFIFQSETLLQASNIFRKGDYYENTELVEAEESCTDGNLCNEYLHRAASVLATDCTGDGMEADLSCVDVLKEPYFSRKLLRLIGILSSFRIMSVESDEEVSLRYQGNYCEEKIPLASLLNMIMFEMGCLCPCMLVFEMPDMKCIIFVNRIITARSLSNILRNLKFLSSWKCGFLVGVHAGLVSRKSTNIILEKFRSGEKDLWPNSGKALLSSFPIDLFWQLNLLVATKVGEEGLDIQTCCLVIRFDLPETVASFIQSRGRARMPQSEYAFLVNRGNLRELNLIEHFKKDEAQMNEEISLRKSHTQ</sequence>
<dbReference type="GO" id="GO:0005737">
    <property type="term" value="C:cytoplasm"/>
    <property type="evidence" value="ECO:0007669"/>
    <property type="project" value="TreeGrafter"/>
</dbReference>
<dbReference type="InterPro" id="IPR014001">
    <property type="entry name" value="Helicase_ATP-bd"/>
</dbReference>
<evidence type="ECO:0000259" key="2">
    <source>
        <dbReference type="PROSITE" id="PS51194"/>
    </source>
</evidence>
<reference evidence="3" key="2">
    <citation type="journal article" date="2024" name="Plant">
        <title>Genomic evolution and insights into agronomic trait innovations of Sesamum species.</title>
        <authorList>
            <person name="Miao H."/>
            <person name="Wang L."/>
            <person name="Qu L."/>
            <person name="Liu H."/>
            <person name="Sun Y."/>
            <person name="Le M."/>
            <person name="Wang Q."/>
            <person name="Wei S."/>
            <person name="Zheng Y."/>
            <person name="Lin W."/>
            <person name="Duan Y."/>
            <person name="Cao H."/>
            <person name="Xiong S."/>
            <person name="Wang X."/>
            <person name="Wei L."/>
            <person name="Li C."/>
            <person name="Ma Q."/>
            <person name="Ju M."/>
            <person name="Zhao R."/>
            <person name="Li G."/>
            <person name="Mu C."/>
            <person name="Tian Q."/>
            <person name="Mei H."/>
            <person name="Zhang T."/>
            <person name="Gao T."/>
            <person name="Zhang H."/>
        </authorList>
    </citation>
    <scope>NUCLEOTIDE SEQUENCE</scope>
    <source>
        <strain evidence="3">K16</strain>
    </source>
</reference>
<dbReference type="PROSITE" id="PS51192">
    <property type="entry name" value="HELICASE_ATP_BIND_1"/>
    <property type="match status" value="1"/>
</dbReference>
<dbReference type="SMART" id="SM00487">
    <property type="entry name" value="DEXDc"/>
    <property type="match status" value="1"/>
</dbReference>
<feature type="domain" description="Helicase C-terminal" evidence="2">
    <location>
        <begin position="731"/>
        <end position="903"/>
    </location>
</feature>
<dbReference type="PANTHER" id="PTHR14074:SF16">
    <property type="entry name" value="ANTIVIRAL INNATE IMMUNE RESPONSE RECEPTOR RIG-I"/>
    <property type="match status" value="1"/>
</dbReference>
<gene>
    <name evidence="3" type="ORF">Sango_1913200</name>
</gene>
<dbReference type="InterPro" id="IPR027417">
    <property type="entry name" value="P-loop_NTPase"/>
</dbReference>
<dbReference type="PANTHER" id="PTHR14074">
    <property type="entry name" value="HELICASE WITH DEATH DOMAIN-RELATED"/>
    <property type="match status" value="1"/>
</dbReference>
<accession>A0AAE2BMZ8</accession>
<dbReference type="Gene3D" id="3.40.50.300">
    <property type="entry name" value="P-loop containing nucleotide triphosphate hydrolases"/>
    <property type="match status" value="3"/>
</dbReference>
<dbReference type="GO" id="GO:0005524">
    <property type="term" value="F:ATP binding"/>
    <property type="evidence" value="ECO:0007669"/>
    <property type="project" value="InterPro"/>
</dbReference>
<evidence type="ECO:0000313" key="4">
    <source>
        <dbReference type="Proteomes" id="UP001289374"/>
    </source>
</evidence>
<keyword evidence="4" id="KW-1185">Reference proteome</keyword>
<dbReference type="InterPro" id="IPR006935">
    <property type="entry name" value="Helicase/UvrB_N"/>
</dbReference>
<feature type="domain" description="Helicase ATP-binding" evidence="1">
    <location>
        <begin position="171"/>
        <end position="423"/>
    </location>
</feature>
<reference evidence="3" key="1">
    <citation type="submission" date="2020-06" db="EMBL/GenBank/DDBJ databases">
        <authorList>
            <person name="Li T."/>
            <person name="Hu X."/>
            <person name="Zhang T."/>
            <person name="Song X."/>
            <person name="Zhang H."/>
            <person name="Dai N."/>
            <person name="Sheng W."/>
            <person name="Hou X."/>
            <person name="Wei L."/>
        </authorList>
    </citation>
    <scope>NUCLEOTIDE SEQUENCE</scope>
    <source>
        <strain evidence="3">K16</strain>
        <tissue evidence="3">Leaf</tissue>
    </source>
</reference>
<dbReference type="AlphaFoldDB" id="A0AAE2BMZ8"/>
<dbReference type="GO" id="GO:0016787">
    <property type="term" value="F:hydrolase activity"/>
    <property type="evidence" value="ECO:0007669"/>
    <property type="project" value="InterPro"/>
</dbReference>
<dbReference type="PROSITE" id="PS51194">
    <property type="entry name" value="HELICASE_CTER"/>
    <property type="match status" value="1"/>
</dbReference>
<organism evidence="3 4">
    <name type="scientific">Sesamum angolense</name>
    <dbReference type="NCBI Taxonomy" id="2727404"/>
    <lineage>
        <taxon>Eukaryota</taxon>
        <taxon>Viridiplantae</taxon>
        <taxon>Streptophyta</taxon>
        <taxon>Embryophyta</taxon>
        <taxon>Tracheophyta</taxon>
        <taxon>Spermatophyta</taxon>
        <taxon>Magnoliopsida</taxon>
        <taxon>eudicotyledons</taxon>
        <taxon>Gunneridae</taxon>
        <taxon>Pentapetalae</taxon>
        <taxon>asterids</taxon>
        <taxon>lamiids</taxon>
        <taxon>Lamiales</taxon>
        <taxon>Pedaliaceae</taxon>
        <taxon>Sesamum</taxon>
    </lineage>
</organism>
<protein>
    <submittedName>
        <fullName evidence="3">Dicer-like protein 4</fullName>
    </submittedName>
</protein>
<dbReference type="Pfam" id="PF04851">
    <property type="entry name" value="ResIII"/>
    <property type="match status" value="1"/>
</dbReference>
<evidence type="ECO:0000313" key="3">
    <source>
        <dbReference type="EMBL" id="KAK4391354.1"/>
    </source>
</evidence>
<dbReference type="Pfam" id="PF00271">
    <property type="entry name" value="Helicase_C"/>
    <property type="match status" value="1"/>
</dbReference>
<dbReference type="InterPro" id="IPR051363">
    <property type="entry name" value="RLR_Helicase"/>
</dbReference>
<dbReference type="SMART" id="SM00490">
    <property type="entry name" value="HELICc"/>
    <property type="match status" value="1"/>
</dbReference>
<dbReference type="GO" id="GO:0003677">
    <property type="term" value="F:DNA binding"/>
    <property type="evidence" value="ECO:0007669"/>
    <property type="project" value="InterPro"/>
</dbReference>
<proteinExistence type="predicted"/>
<name>A0AAE2BMZ8_9LAMI</name>